<dbReference type="AlphaFoldDB" id="A0A343C5H2"/>
<reference evidence="7" key="1">
    <citation type="journal article" date="2017" name="Mitochondrial DNA Part B Resour">
        <title>The complete mitochondrial genome of the widely cultivated edible fungus Lentinula edodes.</title>
        <authorList>
            <person name="Yang R."/>
            <person name="Li Y."/>
            <person name="Song X."/>
            <person name="Tang L."/>
            <person name="Li C."/>
            <person name="Tan Q."/>
            <person name="Bao D."/>
        </authorList>
    </citation>
    <scope>NUCLEOTIDE SEQUENCE</scope>
</reference>
<dbReference type="GO" id="GO:0005840">
    <property type="term" value="C:ribosome"/>
    <property type="evidence" value="ECO:0007669"/>
    <property type="project" value="UniProtKB-KW"/>
</dbReference>
<keyword evidence="4 7" id="KW-0496">Mitochondrion</keyword>
<accession>A0A343C5H2</accession>
<keyword evidence="5" id="KW-0687">Ribonucleoprotein</keyword>
<evidence type="ECO:0000256" key="2">
    <source>
        <dbReference type="ARBA" id="ARBA00010761"/>
    </source>
</evidence>
<gene>
    <name evidence="7" type="primary">orf244</name>
</gene>
<dbReference type="GO" id="GO:0003735">
    <property type="term" value="F:structural constituent of ribosome"/>
    <property type="evidence" value="ECO:0007669"/>
    <property type="project" value="InterPro"/>
</dbReference>
<evidence type="ECO:0000256" key="3">
    <source>
        <dbReference type="ARBA" id="ARBA00022980"/>
    </source>
</evidence>
<dbReference type="GO" id="GO:0006412">
    <property type="term" value="P:translation"/>
    <property type="evidence" value="ECO:0007669"/>
    <property type="project" value="InterPro"/>
</dbReference>
<evidence type="ECO:0000256" key="6">
    <source>
        <dbReference type="ARBA" id="ARBA00035157"/>
    </source>
</evidence>
<evidence type="ECO:0000256" key="1">
    <source>
        <dbReference type="ARBA" id="ARBA00004173"/>
    </source>
</evidence>
<comment type="subcellular location">
    <subcellularLocation>
        <location evidence="1">Mitochondrion</location>
    </subcellularLocation>
</comment>
<protein>
    <recommendedName>
        <fullName evidence="6">Small ribosomal subunit protein uS3m</fullName>
    </recommendedName>
</protein>
<name>A0A343C5H2_LENED</name>
<evidence type="ECO:0000256" key="4">
    <source>
        <dbReference type="ARBA" id="ARBA00023128"/>
    </source>
</evidence>
<dbReference type="EMBL" id="KY217797">
    <property type="protein sequence ID" value="ARI44250.1"/>
    <property type="molecule type" value="Genomic_DNA"/>
</dbReference>
<geneLocation type="mitochondrion" evidence="7"/>
<keyword evidence="3" id="KW-0689">Ribosomal protein</keyword>
<evidence type="ECO:0000256" key="5">
    <source>
        <dbReference type="ARBA" id="ARBA00023274"/>
    </source>
</evidence>
<proteinExistence type="inferred from homology"/>
<sequence>MSPTITQMQINKKIKLDTDNLNSRIPASLPADDTAYGVKGKRSSITQQGLLLGSGTPSLQSAAERVPVIQKQNRYKIRELYTKRYHLMKLANINLVKIYPLKFEKLCEVLNSIFNKPVELDLIRLHYPYNDSNILVRLLAFMINKMKLRRITRRLFNKAVVKSIKKINNKDQVNIIPAFLSGMTIKVAGRLMKYKVIPRKTVKIVRRGSSSIGKINYSDISRYTNKNKRGSFTITIKSGQNFFN</sequence>
<dbReference type="InterPro" id="IPR007980">
    <property type="entry name" value="Ribosomal_uS3m_fun"/>
</dbReference>
<dbReference type="GO" id="GO:0005739">
    <property type="term" value="C:mitochondrion"/>
    <property type="evidence" value="ECO:0007669"/>
    <property type="project" value="UniProtKB-SubCell"/>
</dbReference>
<comment type="similarity">
    <text evidence="2">Belongs to the universal ribosomal protein uS3 family.</text>
</comment>
<dbReference type="GO" id="GO:1990904">
    <property type="term" value="C:ribonucleoprotein complex"/>
    <property type="evidence" value="ECO:0007669"/>
    <property type="project" value="UniProtKB-KW"/>
</dbReference>
<dbReference type="Pfam" id="PF05316">
    <property type="entry name" value="VAR1"/>
    <property type="match status" value="1"/>
</dbReference>
<evidence type="ECO:0000313" key="7">
    <source>
        <dbReference type="EMBL" id="ARI44250.1"/>
    </source>
</evidence>
<organism evidence="7">
    <name type="scientific">Lentinula edodes</name>
    <name type="common">Shiitake mushroom</name>
    <name type="synonym">Lentinus edodes</name>
    <dbReference type="NCBI Taxonomy" id="5353"/>
    <lineage>
        <taxon>Eukaryota</taxon>
        <taxon>Fungi</taxon>
        <taxon>Dikarya</taxon>
        <taxon>Basidiomycota</taxon>
        <taxon>Agaricomycotina</taxon>
        <taxon>Agaricomycetes</taxon>
        <taxon>Agaricomycetidae</taxon>
        <taxon>Agaricales</taxon>
        <taxon>Marasmiineae</taxon>
        <taxon>Omphalotaceae</taxon>
        <taxon>Lentinula</taxon>
    </lineage>
</organism>